<dbReference type="SUPFAM" id="SSF161098">
    <property type="entry name" value="MetI-like"/>
    <property type="match status" value="1"/>
</dbReference>
<feature type="transmembrane region" description="Helical" evidence="8">
    <location>
        <begin position="20"/>
        <end position="40"/>
    </location>
</feature>
<evidence type="ECO:0000259" key="9">
    <source>
        <dbReference type="PROSITE" id="PS50928"/>
    </source>
</evidence>
<feature type="domain" description="ABC transmembrane type-1" evidence="9">
    <location>
        <begin position="144"/>
        <end position="338"/>
    </location>
</feature>
<dbReference type="PROSITE" id="PS50928">
    <property type="entry name" value="ABC_TM1"/>
    <property type="match status" value="1"/>
</dbReference>
<evidence type="ECO:0000256" key="5">
    <source>
        <dbReference type="ARBA" id="ARBA00022692"/>
    </source>
</evidence>
<evidence type="ECO:0000256" key="6">
    <source>
        <dbReference type="ARBA" id="ARBA00022989"/>
    </source>
</evidence>
<evidence type="ECO:0000256" key="8">
    <source>
        <dbReference type="RuleBase" id="RU363032"/>
    </source>
</evidence>
<name>A0ABW5CC96_9PROT</name>
<dbReference type="EMBL" id="JBHUIY010000011">
    <property type="protein sequence ID" value="MFD2233648.1"/>
    <property type="molecule type" value="Genomic_DNA"/>
</dbReference>
<feature type="transmembrane region" description="Helical" evidence="8">
    <location>
        <begin position="315"/>
        <end position="334"/>
    </location>
</feature>
<dbReference type="Gene3D" id="1.10.3720.10">
    <property type="entry name" value="MetI-like"/>
    <property type="match status" value="1"/>
</dbReference>
<feature type="transmembrane region" description="Helical" evidence="8">
    <location>
        <begin position="189"/>
        <end position="207"/>
    </location>
</feature>
<keyword evidence="4" id="KW-1003">Cell membrane</keyword>
<proteinExistence type="inferred from homology"/>
<comment type="caution">
    <text evidence="10">The sequence shown here is derived from an EMBL/GenBank/DDBJ whole genome shotgun (WGS) entry which is preliminary data.</text>
</comment>
<dbReference type="CDD" id="cd06261">
    <property type="entry name" value="TM_PBP2"/>
    <property type="match status" value="1"/>
</dbReference>
<organism evidence="10 11">
    <name type="scientific">Phaeospirillum tilakii</name>
    <dbReference type="NCBI Taxonomy" id="741673"/>
    <lineage>
        <taxon>Bacteria</taxon>
        <taxon>Pseudomonadati</taxon>
        <taxon>Pseudomonadota</taxon>
        <taxon>Alphaproteobacteria</taxon>
        <taxon>Rhodospirillales</taxon>
        <taxon>Rhodospirillaceae</taxon>
        <taxon>Phaeospirillum</taxon>
    </lineage>
</organism>
<protein>
    <submittedName>
        <fullName evidence="10">Amino acid ABC transporter permease</fullName>
    </submittedName>
</protein>
<comment type="similarity">
    <text evidence="2">Belongs to the binding-protein-dependent transport system permease family. HisMQ subfamily.</text>
</comment>
<evidence type="ECO:0000256" key="3">
    <source>
        <dbReference type="ARBA" id="ARBA00022448"/>
    </source>
</evidence>
<keyword evidence="6 8" id="KW-1133">Transmembrane helix</keyword>
<evidence type="ECO:0000256" key="7">
    <source>
        <dbReference type="ARBA" id="ARBA00023136"/>
    </source>
</evidence>
<dbReference type="Proteomes" id="UP001597296">
    <property type="component" value="Unassembled WGS sequence"/>
</dbReference>
<dbReference type="PANTHER" id="PTHR30614">
    <property type="entry name" value="MEMBRANE COMPONENT OF AMINO ACID ABC TRANSPORTER"/>
    <property type="match status" value="1"/>
</dbReference>
<evidence type="ECO:0000256" key="4">
    <source>
        <dbReference type="ARBA" id="ARBA00022475"/>
    </source>
</evidence>
<dbReference type="InterPro" id="IPR000515">
    <property type="entry name" value="MetI-like"/>
</dbReference>
<dbReference type="InterPro" id="IPR010065">
    <property type="entry name" value="AA_ABC_transptr_permease_3TM"/>
</dbReference>
<evidence type="ECO:0000313" key="10">
    <source>
        <dbReference type="EMBL" id="MFD2233648.1"/>
    </source>
</evidence>
<keyword evidence="11" id="KW-1185">Reference proteome</keyword>
<accession>A0ABW5CC96</accession>
<evidence type="ECO:0000256" key="2">
    <source>
        <dbReference type="ARBA" id="ARBA00010072"/>
    </source>
</evidence>
<evidence type="ECO:0000313" key="11">
    <source>
        <dbReference type="Proteomes" id="UP001597296"/>
    </source>
</evidence>
<dbReference type="PANTHER" id="PTHR30614:SF41">
    <property type="entry name" value="INNER MEMBRANE AMINO-ACID ABC TRANSPORTER PERMEASE PROTEIN YHDY"/>
    <property type="match status" value="1"/>
</dbReference>
<feature type="transmembrane region" description="Helical" evidence="8">
    <location>
        <begin position="114"/>
        <end position="136"/>
    </location>
</feature>
<dbReference type="Pfam" id="PF00528">
    <property type="entry name" value="BPD_transp_1"/>
    <property type="match status" value="1"/>
</dbReference>
<dbReference type="InterPro" id="IPR043429">
    <property type="entry name" value="ArtM/GltK/GlnP/TcyL/YhdX-like"/>
</dbReference>
<gene>
    <name evidence="10" type="ORF">ACFSNB_07520</name>
</gene>
<feature type="transmembrane region" description="Helical" evidence="8">
    <location>
        <begin position="85"/>
        <end position="102"/>
    </location>
</feature>
<dbReference type="NCBIfam" id="TIGR01726">
    <property type="entry name" value="HEQRo_perm_3TM"/>
    <property type="match status" value="1"/>
</dbReference>
<dbReference type="RefSeq" id="WP_377315482.1">
    <property type="nucleotide sequence ID" value="NZ_JBHUIY010000011.1"/>
</dbReference>
<evidence type="ECO:0000256" key="1">
    <source>
        <dbReference type="ARBA" id="ARBA00004429"/>
    </source>
</evidence>
<keyword evidence="7 8" id="KW-0472">Membrane</keyword>
<dbReference type="InterPro" id="IPR035906">
    <property type="entry name" value="MetI-like_sf"/>
</dbReference>
<sequence length="352" mass="37995">MTHDAPLAARIRRALFSSPLNLALTVAAAGLLLAVLPPLLRWAVLDACLAPDPAACRAAGGACWGFVAEKYRVILFGLYPYDQQWRPTLAVAGLVGLLLLSARPAHWRRWLALAWGLGGAALAWLMWGGLFGLPFVSHERWGGLPLTLALSFAGLGLAFPLAVLLALGRRSTLPAVRACCVVYIELWRGVPLISVLFMASVMFPLFLPEGVSVDKLLRAEAGIVLFTAAYLAEAVRGGLQAVPAGQIEAADALGLGYWRKTGLVVLPQALRMAIPALVGQFITTVKDTSLVIVIGLYDLLGSTRLALAEPQWRPFFVEGYLVAALLYFLFTLLMSRYSLFLERHLDSGHGRA</sequence>
<keyword evidence="5 8" id="KW-0812">Transmembrane</keyword>
<feature type="transmembrane region" description="Helical" evidence="8">
    <location>
        <begin position="148"/>
        <end position="168"/>
    </location>
</feature>
<comment type="subcellular location">
    <subcellularLocation>
        <location evidence="1">Cell inner membrane</location>
        <topology evidence="1">Multi-pass membrane protein</topology>
    </subcellularLocation>
    <subcellularLocation>
        <location evidence="8">Cell membrane</location>
        <topology evidence="8">Multi-pass membrane protein</topology>
    </subcellularLocation>
</comment>
<reference evidence="11" key="1">
    <citation type="journal article" date="2019" name="Int. J. Syst. Evol. Microbiol.">
        <title>The Global Catalogue of Microorganisms (GCM) 10K type strain sequencing project: providing services to taxonomists for standard genome sequencing and annotation.</title>
        <authorList>
            <consortium name="The Broad Institute Genomics Platform"/>
            <consortium name="The Broad Institute Genome Sequencing Center for Infectious Disease"/>
            <person name="Wu L."/>
            <person name="Ma J."/>
        </authorList>
    </citation>
    <scope>NUCLEOTIDE SEQUENCE [LARGE SCALE GENOMIC DNA]</scope>
    <source>
        <strain evidence="11">KCTC 15012</strain>
    </source>
</reference>
<keyword evidence="3 8" id="KW-0813">Transport</keyword>